<reference evidence="3" key="1">
    <citation type="journal article" date="2010" name="Nature">
        <title>The Amphimedon queenslandica genome and the evolution of animal complexity.</title>
        <authorList>
            <person name="Srivastava M."/>
            <person name="Simakov O."/>
            <person name="Chapman J."/>
            <person name="Fahey B."/>
            <person name="Gauthier M.E."/>
            <person name="Mitros T."/>
            <person name="Richards G.S."/>
            <person name="Conaco C."/>
            <person name="Dacre M."/>
            <person name="Hellsten U."/>
            <person name="Larroux C."/>
            <person name="Putnam N.H."/>
            <person name="Stanke M."/>
            <person name="Adamska M."/>
            <person name="Darling A."/>
            <person name="Degnan S.M."/>
            <person name="Oakley T.H."/>
            <person name="Plachetzki D.C."/>
            <person name="Zhai Y."/>
            <person name="Adamski M."/>
            <person name="Calcino A."/>
            <person name="Cummins S.F."/>
            <person name="Goodstein D.M."/>
            <person name="Harris C."/>
            <person name="Jackson D.J."/>
            <person name="Leys S.P."/>
            <person name="Shu S."/>
            <person name="Woodcroft B.J."/>
            <person name="Vervoort M."/>
            <person name="Kosik K.S."/>
            <person name="Manning G."/>
            <person name="Degnan B.M."/>
            <person name="Rokhsar D.S."/>
        </authorList>
    </citation>
    <scope>NUCLEOTIDE SEQUENCE [LARGE SCALE GENOMIC DNA]</scope>
</reference>
<proteinExistence type="predicted"/>
<dbReference type="Proteomes" id="UP000007879">
    <property type="component" value="Unassembled WGS sequence"/>
</dbReference>
<accession>A0A1X7U305</accession>
<feature type="domain" description="DUF6589" evidence="1">
    <location>
        <begin position="491"/>
        <end position="859"/>
    </location>
</feature>
<evidence type="ECO:0000313" key="3">
    <source>
        <dbReference type="Proteomes" id="UP000007879"/>
    </source>
</evidence>
<dbReference type="KEGG" id="aqu:109584995"/>
<dbReference type="OrthoDB" id="5966447at2759"/>
<evidence type="ECO:0000313" key="2">
    <source>
        <dbReference type="EnsemblMetazoa" id="Aqu2.1.21816_001"/>
    </source>
</evidence>
<sequence>MADFCLACGGTLVKGSRASASDISVLLKRLLTKRLEENHMEADLDSIISCSCVCRACFKSYTTHQEKEERLFAATANSVNGIESVSSSPNPVTPMRRVASSIDSDLMSATKRRCANSETNSDDSPPIVVGIGYKSGSKSYNQTSPQRKNFISKLARSGDSAKSVAREALNDLEVRKYLAVGIGKLIKTEIKTLCSERVDSVQRSSSKDDILSFPWARILDEVKQHCPLLLSFMLASTDTKAQRPNRVHLICTIVCMLSKYHYCRMSLLQKLVSAIMYAGHCGTMVYRRLQQLSICMGKNAIYTLITSLGQDYDSNVKTWQSSLLSRTQTQDQMNSSDMPSMLEFCDNSSDDEDLHVANDLHVHYVDTFLNNETSEENDHNGTTIEDGIEETESVVSRASTPNPPTFSDISNNLDTCNFDEDVSESHKDPWNGFKIVGDNINITINPRHMRVDEKAKSLHFFHCYAVRDRIDLSGASEDPNPFLHKELCELPVTDLLPTASDDISLLSNLSVLIGRILVKELPYFTRSFDCATTDHITHTYYDEMAVKSMTEPLGIILKNENVLEDMIEILLHLNEYVPCHTQTALDCVTQLEVTADAIHEILLGGDQLTRKRVESAKEGRKNDVSLFTRLKGFIPVTEDWHAKKIFLEMIWKWLYNTKSFLDKGTLCHLRNVIDRRNISATAADDFNACDDFFTSVVQCHVVAAAMNHLEMNDRSDMPVHPLLHDGLWSEDSEKRKDVLNEVAKEIALSYMDIFAHHNLEDDIDDDNVKKYAVEVLSQGMLYMEYSDSIREGDGEWILRCWRYLMLIFKARRRTNYSIEAFNLLAQYHFFLSQRQGLQLLWSRTINIHGVPGHNIPCDM</sequence>
<protein>
    <recommendedName>
        <fullName evidence="1">DUF6589 domain-containing protein</fullName>
    </recommendedName>
</protein>
<name>A0A1X7U305_AMPQE</name>
<organism evidence="2">
    <name type="scientific">Amphimedon queenslandica</name>
    <name type="common">Sponge</name>
    <dbReference type="NCBI Taxonomy" id="400682"/>
    <lineage>
        <taxon>Eukaryota</taxon>
        <taxon>Metazoa</taxon>
        <taxon>Porifera</taxon>
        <taxon>Demospongiae</taxon>
        <taxon>Heteroscleromorpha</taxon>
        <taxon>Haplosclerida</taxon>
        <taxon>Niphatidae</taxon>
        <taxon>Amphimedon</taxon>
    </lineage>
</organism>
<dbReference type="InterPro" id="IPR046496">
    <property type="entry name" value="DUF6589"/>
</dbReference>
<dbReference type="AlphaFoldDB" id="A0A1X7U305"/>
<dbReference type="InParanoid" id="A0A1X7U305"/>
<dbReference type="EnsemblMetazoa" id="XM_020000911.1">
    <property type="protein sequence ID" value="XP_019856470.1"/>
    <property type="gene ID" value="LOC109584995"/>
</dbReference>
<reference evidence="2" key="2">
    <citation type="submission" date="2017-05" db="UniProtKB">
        <authorList>
            <consortium name="EnsemblMetazoa"/>
        </authorList>
    </citation>
    <scope>IDENTIFICATION</scope>
</reference>
<keyword evidence="3" id="KW-1185">Reference proteome</keyword>
<gene>
    <name evidence="2" type="primary">109584995</name>
</gene>
<dbReference type="EnsemblMetazoa" id="Aqu2.1.21816_001">
    <property type="protein sequence ID" value="Aqu2.1.21816_001"/>
    <property type="gene ID" value="Aqu2.1.21816"/>
</dbReference>
<dbReference type="Pfam" id="PF20231">
    <property type="entry name" value="DUF6589"/>
    <property type="match status" value="1"/>
</dbReference>
<evidence type="ECO:0000259" key="1">
    <source>
        <dbReference type="Pfam" id="PF20231"/>
    </source>
</evidence>